<dbReference type="EMBL" id="CP163439">
    <property type="protein sequence ID" value="XDQ32560.1"/>
    <property type="molecule type" value="Genomic_DNA"/>
</dbReference>
<feature type="compositionally biased region" description="Basic residues" evidence="1">
    <location>
        <begin position="103"/>
        <end position="117"/>
    </location>
</feature>
<feature type="region of interest" description="Disordered" evidence="1">
    <location>
        <begin position="90"/>
        <end position="117"/>
    </location>
</feature>
<evidence type="ECO:0000256" key="2">
    <source>
        <dbReference type="SAM" id="Phobius"/>
    </source>
</evidence>
<feature type="compositionally biased region" description="Polar residues" evidence="1">
    <location>
        <begin position="194"/>
        <end position="209"/>
    </location>
</feature>
<feature type="region of interest" description="Disordered" evidence="1">
    <location>
        <begin position="148"/>
        <end position="291"/>
    </location>
</feature>
<dbReference type="RefSeq" id="WP_369167062.1">
    <property type="nucleotide sequence ID" value="NZ_CP163439.1"/>
</dbReference>
<reference evidence="3" key="1">
    <citation type="submission" date="2024-07" db="EMBL/GenBank/DDBJ databases">
        <authorList>
            <person name="Yu S.T."/>
        </authorList>
    </citation>
    <scope>NUCLEOTIDE SEQUENCE</scope>
    <source>
        <strain evidence="3">R28</strain>
    </source>
</reference>
<feature type="compositionally biased region" description="Low complexity" evidence="1">
    <location>
        <begin position="181"/>
        <end position="193"/>
    </location>
</feature>
<evidence type="ECO:0000256" key="1">
    <source>
        <dbReference type="SAM" id="MobiDB-lite"/>
    </source>
</evidence>
<keyword evidence="2" id="KW-0812">Transmembrane</keyword>
<feature type="compositionally biased region" description="Low complexity" evidence="1">
    <location>
        <begin position="215"/>
        <end position="290"/>
    </location>
</feature>
<protein>
    <submittedName>
        <fullName evidence="3">Uncharacterized protein</fullName>
    </submittedName>
</protein>
<proteinExistence type="predicted"/>
<keyword evidence="2" id="KW-0472">Membrane</keyword>
<feature type="compositionally biased region" description="Low complexity" evidence="1">
    <location>
        <begin position="90"/>
        <end position="102"/>
    </location>
</feature>
<keyword evidence="2" id="KW-1133">Transmembrane helix</keyword>
<name>A0AB39PPC8_9ACTN</name>
<sequence length="301" mass="30168">MDYCSSCRRHLNGALVCPGCGAYAPDIAPSAAAGSTVSALPGAAATVTTAWEAPADDAWYDGYFRDEAAPPAGMAPPAVMEETAPIAPAADVDGVPAAPQGRAARRRQRARWKKNQRRAVVATAVALVGGGLTVSAMDRGAADKALAATAPENPNTVAAEQQATELTRPVSTPQDTHRSPHTSTTTPSHLTPTDASRSQAVPDQRTAPQVTRPDAAAAPTPTAPSTPQSQSQALTPASGGTTAGDSSGTAAEQQQTPAPAATEGSDTGSDSGSGTATSPTSPAPEETSPAQLCVLNLVCLG</sequence>
<evidence type="ECO:0000313" key="3">
    <source>
        <dbReference type="EMBL" id="XDQ32560.1"/>
    </source>
</evidence>
<feature type="transmembrane region" description="Helical" evidence="2">
    <location>
        <begin position="119"/>
        <end position="137"/>
    </location>
</feature>
<feature type="compositionally biased region" description="Polar residues" evidence="1">
    <location>
        <begin position="152"/>
        <end position="174"/>
    </location>
</feature>
<gene>
    <name evidence="3" type="ORF">AB5J49_03915</name>
</gene>
<accession>A0AB39PPC8</accession>
<dbReference type="AlphaFoldDB" id="A0AB39PPC8"/>
<organism evidence="3">
    <name type="scientific">Streptomyces sp. R28</name>
    <dbReference type="NCBI Taxonomy" id="3238628"/>
    <lineage>
        <taxon>Bacteria</taxon>
        <taxon>Bacillati</taxon>
        <taxon>Actinomycetota</taxon>
        <taxon>Actinomycetes</taxon>
        <taxon>Kitasatosporales</taxon>
        <taxon>Streptomycetaceae</taxon>
        <taxon>Streptomyces</taxon>
    </lineage>
</organism>